<dbReference type="InterPro" id="IPR027268">
    <property type="entry name" value="Peptidase_M4/M1_CTD_sf"/>
</dbReference>
<comment type="caution">
    <text evidence="17">The sequence shown here is derived from an EMBL/GenBank/DDBJ whole genome shotgun (WGS) entry which is preliminary data.</text>
</comment>
<keyword evidence="12" id="KW-0732">Signal</keyword>
<evidence type="ECO:0000313" key="18">
    <source>
        <dbReference type="Proteomes" id="UP001177023"/>
    </source>
</evidence>
<evidence type="ECO:0000259" key="14">
    <source>
        <dbReference type="Pfam" id="PF10328"/>
    </source>
</evidence>
<feature type="transmembrane region" description="Helical" evidence="11">
    <location>
        <begin position="905"/>
        <end position="926"/>
    </location>
</feature>
<evidence type="ECO:0000256" key="12">
    <source>
        <dbReference type="SAM" id="SignalP"/>
    </source>
</evidence>
<comment type="caution">
    <text evidence="11">Lacks conserved residue(s) required for the propagation of feature annotation.</text>
</comment>
<dbReference type="InterPro" id="IPR024571">
    <property type="entry name" value="ERAP1-like_C_dom"/>
</dbReference>
<keyword evidence="11" id="KW-1133">Transmembrane helix</keyword>
<dbReference type="GO" id="GO:0006508">
    <property type="term" value="P:proteolysis"/>
    <property type="evidence" value="ECO:0007669"/>
    <property type="project" value="UniProtKB-KW"/>
</dbReference>
<keyword evidence="3 11" id="KW-0645">Protease</keyword>
<evidence type="ECO:0000256" key="4">
    <source>
        <dbReference type="ARBA" id="ARBA00022723"/>
    </source>
</evidence>
<comment type="cofactor">
    <cofactor evidence="9 11">
        <name>Zn(2+)</name>
        <dbReference type="ChEBI" id="CHEBI:29105"/>
    </cofactor>
    <text evidence="9 11">Binds 1 zinc ion per subunit.</text>
</comment>
<dbReference type="Gene3D" id="2.60.40.1910">
    <property type="match status" value="1"/>
</dbReference>
<organism evidence="17 18">
    <name type="scientific">Mesorhabditis spiculigera</name>
    <dbReference type="NCBI Taxonomy" id="96644"/>
    <lineage>
        <taxon>Eukaryota</taxon>
        <taxon>Metazoa</taxon>
        <taxon>Ecdysozoa</taxon>
        <taxon>Nematoda</taxon>
        <taxon>Chromadorea</taxon>
        <taxon>Rhabditida</taxon>
        <taxon>Rhabditina</taxon>
        <taxon>Rhabditomorpha</taxon>
        <taxon>Rhabditoidea</taxon>
        <taxon>Rhabditidae</taxon>
        <taxon>Mesorhabditinae</taxon>
        <taxon>Mesorhabditis</taxon>
    </lineage>
</organism>
<dbReference type="InterPro" id="IPR045357">
    <property type="entry name" value="Aminopeptidase_N-like_N"/>
</dbReference>
<dbReference type="EC" id="3.4.11.-" evidence="11"/>
<dbReference type="InterPro" id="IPR001930">
    <property type="entry name" value="Peptidase_M1"/>
</dbReference>
<dbReference type="GO" id="GO:0042277">
    <property type="term" value="F:peptide binding"/>
    <property type="evidence" value="ECO:0007669"/>
    <property type="project" value="TreeGrafter"/>
</dbReference>
<dbReference type="GO" id="GO:0005615">
    <property type="term" value="C:extracellular space"/>
    <property type="evidence" value="ECO:0007669"/>
    <property type="project" value="TreeGrafter"/>
</dbReference>
<sequence length="951" mass="108027">MKFRSRSYSLVLLLFFVVFERSVASSSKPSKFSLDSINPQNLRLPRDLLPIWTIASTQFEPISARRVFPCFDEPDFKAAWKVAIIHPNGSTALANGIGEGEPIPIPDQPGWLKSTFRETIPLSTYLVAFTVNDFVCLEGRTKTNIRVRLWSRKAIVQNLKYALSVGIKVLDYFEEYYGINFPMPKQDMIAIPNFEAGAMENMGLVTYKEQSLNYDPERNSLQEKELVTRIVTHELAHQWFGNLVTLKWWDDLWLNEGFGTHMEFLGAEYASGGHFQEASNFETEAVAKAFEMDATGNSHPLSFKITRGSDASNAFDHISYYKGAAFIRMLEKIIGTESLKKGLRAYLKKYAYSNAAAIDMLRALGEHVPEDILGPDGSRFNLTKFSIPWIQQMGFPLLSVRRIDENTVEIRQKRFKANPSQKDQAQYAENPLGYKWDIPIWYQVGGRPQRIVWLPFDKEKITIHVSEREGTLIINPEAIGYYRVNYDAELWEQIAQQLDKDPKAIPPLGRCRLIDDAFQLASAGELPYQRATRLTSYLDQETDLCPWKTALKQFLVIARNLGPEAADEGSLLRDITSVCTYMQLPECMKKMQDIFKEKFTTTCSANDLASRCSRFGESILSLQTLIQYGVSVTTQEQLNILQKFLDDNRETTRDSLTKWNSEVEHGKIGLLGTAAGLHSLFVIRRCPFLIGIVEHYCLIHAATGVIVNFGHFGWAVPSAIWHIQYDFSFVNYFISTVIFASVFVAYVARIFLAINRWLSVAFYGKYYYHVEKAKAWCYVTLIGSSVIFNIPLLIPDCRPSVYTDPFIFFYAGEGECGPKYSDISQIKFGYLEIGVTTILEVSSLLLLNIQLKKLERGRSGTNSRSQLGWQLRFATQLVVFNAGEIASLALYTFFNQIAASVFELFILGTACWQLQWLVVSFIYIIFQSRGEKSTATPVTLVVATRNSSRFG</sequence>
<keyword evidence="4 9" id="KW-0479">Metal-binding</keyword>
<feature type="chain" id="PRO_5041328553" description="Aminopeptidase" evidence="12">
    <location>
        <begin position="25"/>
        <end position="951"/>
    </location>
</feature>
<dbReference type="InterPro" id="IPR042097">
    <property type="entry name" value="Aminopeptidase_N-like_N_sf"/>
</dbReference>
<feature type="binding site" evidence="9">
    <location>
        <position position="256"/>
    </location>
    <ligand>
        <name>Zn(2+)</name>
        <dbReference type="ChEBI" id="CHEBI:29105"/>
        <note>catalytic</note>
    </ligand>
</feature>
<feature type="transmembrane region" description="Helical" evidence="11">
    <location>
        <begin position="871"/>
        <end position="893"/>
    </location>
</feature>
<dbReference type="InterPro" id="IPR019430">
    <property type="entry name" value="7TM_GPCR_serpentine_rcpt_Srx"/>
</dbReference>
<feature type="domain" description="Peptidase M1 membrane alanine aminopeptidase" evidence="13">
    <location>
        <begin position="161"/>
        <end position="372"/>
    </location>
</feature>
<name>A0AA36CXJ1_9BILA</name>
<evidence type="ECO:0000256" key="6">
    <source>
        <dbReference type="ARBA" id="ARBA00022833"/>
    </source>
</evidence>
<keyword evidence="18" id="KW-1185">Reference proteome</keyword>
<feature type="active site" description="Proton acceptor" evidence="8">
    <location>
        <position position="234"/>
    </location>
</feature>
<evidence type="ECO:0000259" key="15">
    <source>
        <dbReference type="Pfam" id="PF11838"/>
    </source>
</evidence>
<keyword evidence="6 9" id="KW-0862">Zinc</keyword>
<dbReference type="Gene3D" id="2.60.40.1730">
    <property type="entry name" value="tricorn interacting facor f3 domain"/>
    <property type="match status" value="1"/>
</dbReference>
<dbReference type="InterPro" id="IPR034016">
    <property type="entry name" value="M1_APN-typ"/>
</dbReference>
<dbReference type="PANTHER" id="PTHR11533:SF299">
    <property type="entry name" value="AMINOPEPTIDASE"/>
    <property type="match status" value="1"/>
</dbReference>
<accession>A0AA36CXJ1</accession>
<feature type="transmembrane region" description="Helical" evidence="11">
    <location>
        <begin position="732"/>
        <end position="754"/>
    </location>
</feature>
<dbReference type="GO" id="GO:0005737">
    <property type="term" value="C:cytoplasm"/>
    <property type="evidence" value="ECO:0007669"/>
    <property type="project" value="TreeGrafter"/>
</dbReference>
<feature type="signal peptide" evidence="12">
    <location>
        <begin position="1"/>
        <end position="24"/>
    </location>
</feature>
<feature type="binding site" evidence="9">
    <location>
        <position position="233"/>
    </location>
    <ligand>
        <name>Zn(2+)</name>
        <dbReference type="ChEBI" id="CHEBI:29105"/>
        <note>catalytic</note>
    </ligand>
</feature>
<keyword evidence="7 11" id="KW-0482">Metalloprotease</keyword>
<dbReference type="FunFam" id="2.60.40.1910:FF:000006">
    <property type="entry name" value="Aminopeptidase"/>
    <property type="match status" value="1"/>
</dbReference>
<dbReference type="Pfam" id="PF11838">
    <property type="entry name" value="ERAP1_C"/>
    <property type="match status" value="1"/>
</dbReference>
<evidence type="ECO:0000259" key="16">
    <source>
        <dbReference type="Pfam" id="PF17900"/>
    </source>
</evidence>
<keyword evidence="11" id="KW-0812">Transmembrane</keyword>
<comment type="similarity">
    <text evidence="1 11">Belongs to the peptidase M1 family.</text>
</comment>
<feature type="binding site" evidence="9">
    <location>
        <position position="237"/>
    </location>
    <ligand>
        <name>Zn(2+)</name>
        <dbReference type="ChEBI" id="CHEBI:29105"/>
        <note>catalytic</note>
    </ligand>
</feature>
<dbReference type="GO" id="GO:0008270">
    <property type="term" value="F:zinc ion binding"/>
    <property type="evidence" value="ECO:0007669"/>
    <property type="project" value="UniProtKB-UniRule"/>
</dbReference>
<dbReference type="EMBL" id="CATQJA010002647">
    <property type="protein sequence ID" value="CAJ0576774.1"/>
    <property type="molecule type" value="Genomic_DNA"/>
</dbReference>
<evidence type="ECO:0000313" key="17">
    <source>
        <dbReference type="EMBL" id="CAJ0576774.1"/>
    </source>
</evidence>
<evidence type="ECO:0000256" key="1">
    <source>
        <dbReference type="ARBA" id="ARBA00010136"/>
    </source>
</evidence>
<dbReference type="PRINTS" id="PR00756">
    <property type="entry name" value="ALADIPTASE"/>
</dbReference>
<dbReference type="InterPro" id="IPR014782">
    <property type="entry name" value="Peptidase_M1_dom"/>
</dbReference>
<dbReference type="Pfam" id="PF01433">
    <property type="entry name" value="Peptidase_M1"/>
    <property type="match status" value="1"/>
</dbReference>
<feature type="transmembrane region" description="Helical" evidence="11">
    <location>
        <begin position="828"/>
        <end position="851"/>
    </location>
</feature>
<dbReference type="PANTHER" id="PTHR11533">
    <property type="entry name" value="PROTEASE M1 ZINC METALLOPROTEASE"/>
    <property type="match status" value="1"/>
</dbReference>
<evidence type="ECO:0000256" key="8">
    <source>
        <dbReference type="PIRSR" id="PIRSR634016-1"/>
    </source>
</evidence>
<dbReference type="GO" id="GO:0016020">
    <property type="term" value="C:membrane"/>
    <property type="evidence" value="ECO:0007669"/>
    <property type="project" value="TreeGrafter"/>
</dbReference>
<proteinExistence type="inferred from homology"/>
<feature type="domain" description="7TM GPCR serpentine receptor class x (Srx)" evidence="14">
    <location>
        <begin position="668"/>
        <end position="926"/>
    </location>
</feature>
<dbReference type="FunFam" id="1.10.390.10:FF:000006">
    <property type="entry name" value="Puromycin-sensitive aminopeptidase"/>
    <property type="match status" value="1"/>
</dbReference>
<dbReference type="GO" id="GO:0043171">
    <property type="term" value="P:peptide catabolic process"/>
    <property type="evidence" value="ECO:0007669"/>
    <property type="project" value="TreeGrafter"/>
</dbReference>
<dbReference type="Pfam" id="PF17900">
    <property type="entry name" value="Peptidase_M1_N"/>
    <property type="match status" value="1"/>
</dbReference>
<dbReference type="CDD" id="cd09601">
    <property type="entry name" value="M1_APN-Q_like"/>
    <property type="match status" value="1"/>
</dbReference>
<keyword evidence="5 11" id="KW-0378">Hydrolase</keyword>
<dbReference type="SUPFAM" id="SSF63737">
    <property type="entry name" value="Leukotriene A4 hydrolase N-terminal domain"/>
    <property type="match status" value="1"/>
</dbReference>
<dbReference type="SUPFAM" id="SSF55486">
    <property type="entry name" value="Metalloproteases ('zincins'), catalytic domain"/>
    <property type="match status" value="1"/>
</dbReference>
<reference evidence="17" key="1">
    <citation type="submission" date="2023-06" db="EMBL/GenBank/DDBJ databases">
        <authorList>
            <person name="Delattre M."/>
        </authorList>
    </citation>
    <scope>NUCLEOTIDE SEQUENCE</scope>
    <source>
        <strain evidence="17">AF72</strain>
    </source>
</reference>
<evidence type="ECO:0000259" key="13">
    <source>
        <dbReference type="Pfam" id="PF01433"/>
    </source>
</evidence>
<feature type="site" description="Transition state stabilizer" evidence="10">
    <location>
        <position position="320"/>
    </location>
</feature>
<dbReference type="Gene3D" id="1.10.3480.20">
    <property type="match status" value="1"/>
</dbReference>
<gene>
    <name evidence="17" type="ORF">MSPICULIGERA_LOCUS15061</name>
</gene>
<evidence type="ECO:0000256" key="3">
    <source>
        <dbReference type="ARBA" id="ARBA00022670"/>
    </source>
</evidence>
<evidence type="ECO:0000256" key="11">
    <source>
        <dbReference type="RuleBase" id="RU364040"/>
    </source>
</evidence>
<feature type="transmembrane region" description="Helical" evidence="11">
    <location>
        <begin position="775"/>
        <end position="794"/>
    </location>
</feature>
<dbReference type="Proteomes" id="UP001177023">
    <property type="component" value="Unassembled WGS sequence"/>
</dbReference>
<evidence type="ECO:0000256" key="7">
    <source>
        <dbReference type="ARBA" id="ARBA00023049"/>
    </source>
</evidence>
<feature type="domain" description="Aminopeptidase N-like N-terminal" evidence="16">
    <location>
        <begin position="54"/>
        <end position="126"/>
    </location>
</feature>
<protein>
    <recommendedName>
        <fullName evidence="11">Aminopeptidase</fullName>
        <ecNumber evidence="11">3.4.11.-</ecNumber>
    </recommendedName>
</protein>
<dbReference type="GO" id="GO:0070006">
    <property type="term" value="F:metalloaminopeptidase activity"/>
    <property type="evidence" value="ECO:0007669"/>
    <property type="project" value="TreeGrafter"/>
</dbReference>
<dbReference type="Pfam" id="PF10328">
    <property type="entry name" value="7TM_GPCR_Srx"/>
    <property type="match status" value="1"/>
</dbReference>
<keyword evidence="11" id="KW-0472">Membrane</keyword>
<evidence type="ECO:0000256" key="2">
    <source>
        <dbReference type="ARBA" id="ARBA00022438"/>
    </source>
</evidence>
<dbReference type="InterPro" id="IPR050344">
    <property type="entry name" value="Peptidase_M1_aminopeptidases"/>
</dbReference>
<evidence type="ECO:0000256" key="5">
    <source>
        <dbReference type="ARBA" id="ARBA00022801"/>
    </source>
</evidence>
<feature type="domain" description="ERAP1-like C-terminal" evidence="15">
    <location>
        <begin position="472"/>
        <end position="562"/>
    </location>
</feature>
<feature type="non-terminal residue" evidence="17">
    <location>
        <position position="951"/>
    </location>
</feature>
<dbReference type="Gene3D" id="1.10.390.10">
    <property type="entry name" value="Neutral Protease Domain 2"/>
    <property type="match status" value="1"/>
</dbReference>
<evidence type="ECO:0000256" key="10">
    <source>
        <dbReference type="PIRSR" id="PIRSR634016-4"/>
    </source>
</evidence>
<dbReference type="AlphaFoldDB" id="A0AA36CXJ1"/>
<keyword evidence="2 11" id="KW-0031">Aminopeptidase</keyword>
<evidence type="ECO:0000256" key="9">
    <source>
        <dbReference type="PIRSR" id="PIRSR634016-3"/>
    </source>
</evidence>